<dbReference type="RefSeq" id="WP_154520036.1">
    <property type="nucleotide sequence ID" value="NZ_VUMT01000023.1"/>
</dbReference>
<keyword evidence="2" id="KW-1185">Reference proteome</keyword>
<dbReference type="Gene3D" id="3.10.129.130">
    <property type="match status" value="1"/>
</dbReference>
<dbReference type="InterPro" id="IPR053735">
    <property type="entry name" value="Type_III_TA_endoRNase"/>
</dbReference>
<gene>
    <name evidence="1" type="ORF">FYJ58_12265</name>
</gene>
<evidence type="ECO:0000313" key="1">
    <source>
        <dbReference type="EMBL" id="MSS64642.1"/>
    </source>
</evidence>
<dbReference type="Proteomes" id="UP000482209">
    <property type="component" value="Unassembled WGS sequence"/>
</dbReference>
<sequence length="170" mass="20057">MIENGLYVVKRDILNIITSLGGDCDINSGDKRPVFCCVKDKKIDGLYWAIPTSDISHRNASQIEYYNKCMNCDEKDLRSCYYHIVKGNRTALYKISSSYPITEKYIDHEYTVNKTHVIIQKKEDIMEINRKFRRIISMENRKPNYFQQHITDIKNYLIKELEAESKKDTN</sequence>
<dbReference type="AlphaFoldDB" id="A0A6L5Y103"/>
<reference evidence="1 2" key="1">
    <citation type="submission" date="2019-08" db="EMBL/GenBank/DDBJ databases">
        <title>In-depth cultivation of the pig gut microbiome towards novel bacterial diversity and tailored functional studies.</title>
        <authorList>
            <person name="Wylensek D."/>
            <person name="Hitch T.C.A."/>
            <person name="Clavel T."/>
        </authorList>
    </citation>
    <scope>NUCLEOTIDE SEQUENCE [LARGE SCALE GENOMIC DNA]</scope>
    <source>
        <strain evidence="1 2">WCA-693-APC-MOT-I</strain>
    </source>
</reference>
<dbReference type="InterPro" id="IPR058108">
    <property type="entry name" value="CptIN-like"/>
</dbReference>
<dbReference type="CDD" id="cd17492">
    <property type="entry name" value="toxin_CptN"/>
    <property type="match status" value="1"/>
</dbReference>
<protein>
    <recommendedName>
        <fullName evidence="3">Type III toxin-antitoxin system ToxN/AbiQ family toxin</fullName>
    </recommendedName>
</protein>
<accession>A0A6L5Y103</accession>
<comment type="caution">
    <text evidence="1">The sequence shown here is derived from an EMBL/GenBank/DDBJ whole genome shotgun (WGS) entry which is preliminary data.</text>
</comment>
<proteinExistence type="predicted"/>
<evidence type="ECO:0000313" key="2">
    <source>
        <dbReference type="Proteomes" id="UP000482209"/>
    </source>
</evidence>
<name>A0A6L5Y103_9FIRM</name>
<organism evidence="1 2">
    <name type="scientific">Velocimicrobium porci</name>
    <dbReference type="NCBI Taxonomy" id="2606634"/>
    <lineage>
        <taxon>Bacteria</taxon>
        <taxon>Bacillati</taxon>
        <taxon>Bacillota</taxon>
        <taxon>Clostridia</taxon>
        <taxon>Lachnospirales</taxon>
        <taxon>Lachnospiraceae</taxon>
        <taxon>Velocimicrobium</taxon>
    </lineage>
</organism>
<evidence type="ECO:0008006" key="3">
    <source>
        <dbReference type="Google" id="ProtNLM"/>
    </source>
</evidence>
<dbReference type="EMBL" id="VUMT01000023">
    <property type="protein sequence ID" value="MSS64642.1"/>
    <property type="molecule type" value="Genomic_DNA"/>
</dbReference>